<comment type="caution">
    <text evidence="7">The sequence shown here is derived from an EMBL/GenBank/DDBJ whole genome shotgun (WGS) entry which is preliminary data.</text>
</comment>
<dbReference type="Pfam" id="PF03279">
    <property type="entry name" value="Lip_A_acyltrans"/>
    <property type="match status" value="1"/>
</dbReference>
<accession>A0A1V4AQ75</accession>
<dbReference type="InterPro" id="IPR004960">
    <property type="entry name" value="LipA_acyltrans"/>
</dbReference>
<keyword evidence="3" id="KW-0997">Cell inner membrane</keyword>
<evidence type="ECO:0000256" key="6">
    <source>
        <dbReference type="ARBA" id="ARBA00023315"/>
    </source>
</evidence>
<keyword evidence="2" id="KW-1003">Cell membrane</keyword>
<keyword evidence="5" id="KW-0472">Membrane</keyword>
<dbReference type="GO" id="GO:0005886">
    <property type="term" value="C:plasma membrane"/>
    <property type="evidence" value="ECO:0007669"/>
    <property type="project" value="UniProtKB-SubCell"/>
</dbReference>
<dbReference type="EMBL" id="AYTS01000161">
    <property type="protein sequence ID" value="OOP55263.1"/>
    <property type="molecule type" value="Genomic_DNA"/>
</dbReference>
<dbReference type="AlphaFoldDB" id="A0A1V4AQ75"/>
<dbReference type="GO" id="GO:0009247">
    <property type="term" value="P:glycolipid biosynthetic process"/>
    <property type="evidence" value="ECO:0007669"/>
    <property type="project" value="UniProtKB-ARBA"/>
</dbReference>
<keyword evidence="6" id="KW-0012">Acyltransferase</keyword>
<evidence type="ECO:0000313" key="8">
    <source>
        <dbReference type="Proteomes" id="UP000189681"/>
    </source>
</evidence>
<dbReference type="CDD" id="cd07984">
    <property type="entry name" value="LPLAT_LABLAT-like"/>
    <property type="match status" value="1"/>
</dbReference>
<gene>
    <name evidence="7" type="ORF">AYP45_15835</name>
</gene>
<proteinExistence type="predicted"/>
<name>A0A1V4AQ75_9BACT</name>
<dbReference type="Proteomes" id="UP000189681">
    <property type="component" value="Unassembled WGS sequence"/>
</dbReference>
<evidence type="ECO:0000256" key="3">
    <source>
        <dbReference type="ARBA" id="ARBA00022519"/>
    </source>
</evidence>
<dbReference type="PANTHER" id="PTHR30606">
    <property type="entry name" value="LIPID A BIOSYNTHESIS LAUROYL ACYLTRANSFERASE"/>
    <property type="match status" value="1"/>
</dbReference>
<sequence length="287" mass="33199">MSKHFLNIPAMYRLVTRWIGYLPTPLSYAISQHIADLSYALYNSAVKNVKQNLRLVFPDLPDKNLSRLSRKLFRNYSKYIVDCGRFTNFNKKALTEQIVCYEGKENLDEVLYMNKGLILLTAHLGNWELGGMFFGSYGFKINVLTLPDENPEIDTIRSRYRSVYGVKTITVGNTPFSMLEMVRALDNKEIIAMLIDRYHAGLDSITTDFFHKHTLFPRGPFVLSRLTGAPILVAFVVKEKNVYKGIIERPLIVTHEDEECATLKVVVKIFEKYIMLYPDQWYNFTPI</sequence>
<evidence type="ECO:0000256" key="2">
    <source>
        <dbReference type="ARBA" id="ARBA00022475"/>
    </source>
</evidence>
<reference evidence="7 8" key="1">
    <citation type="journal article" date="2017" name="Water Res.">
        <title>Discovery and metagenomic analysis of an anammox bacterial enrichment related to Candidatus "Brocadia caroliniensis" in a full-scale glycerol-fed nitritation-denitritation separate centrate treatment process.</title>
        <authorList>
            <person name="Park H."/>
            <person name="Brotto A.C."/>
            <person name="van Loosdrecht M.C."/>
            <person name="Chandran K."/>
        </authorList>
    </citation>
    <scope>NUCLEOTIDE SEQUENCE [LARGE SCALE GENOMIC DNA]</scope>
    <source>
        <strain evidence="7">26THWARD</strain>
    </source>
</reference>
<organism evidence="7 8">
    <name type="scientific">Candidatus Brocadia carolinensis</name>
    <dbReference type="NCBI Taxonomy" id="1004156"/>
    <lineage>
        <taxon>Bacteria</taxon>
        <taxon>Pseudomonadati</taxon>
        <taxon>Planctomycetota</taxon>
        <taxon>Candidatus Brocadiia</taxon>
        <taxon>Candidatus Brocadiales</taxon>
        <taxon>Candidatus Brocadiaceae</taxon>
        <taxon>Candidatus Brocadia</taxon>
    </lineage>
</organism>
<dbReference type="GO" id="GO:0016746">
    <property type="term" value="F:acyltransferase activity"/>
    <property type="evidence" value="ECO:0007669"/>
    <property type="project" value="UniProtKB-KW"/>
</dbReference>
<keyword evidence="4" id="KW-0808">Transferase</keyword>
<comment type="subcellular location">
    <subcellularLocation>
        <location evidence="1">Cell inner membrane</location>
    </subcellularLocation>
</comment>
<evidence type="ECO:0000313" key="7">
    <source>
        <dbReference type="EMBL" id="OOP55263.1"/>
    </source>
</evidence>
<evidence type="ECO:0008006" key="9">
    <source>
        <dbReference type="Google" id="ProtNLM"/>
    </source>
</evidence>
<evidence type="ECO:0000256" key="1">
    <source>
        <dbReference type="ARBA" id="ARBA00004533"/>
    </source>
</evidence>
<dbReference type="PANTHER" id="PTHR30606:SF10">
    <property type="entry name" value="PHOSPHATIDYLINOSITOL MANNOSIDE ACYLTRANSFERASE"/>
    <property type="match status" value="1"/>
</dbReference>
<protein>
    <recommendedName>
        <fullName evidence="9">Lipid A biosynthesis acyltransferase</fullName>
    </recommendedName>
</protein>
<evidence type="ECO:0000256" key="5">
    <source>
        <dbReference type="ARBA" id="ARBA00023136"/>
    </source>
</evidence>
<evidence type="ECO:0000256" key="4">
    <source>
        <dbReference type="ARBA" id="ARBA00022679"/>
    </source>
</evidence>
<dbReference type="STRING" id="1004156.AYP45_15835"/>